<keyword evidence="2" id="KW-1185">Reference proteome</keyword>
<dbReference type="HOGENOM" id="CLU_073077_0_0_7"/>
<gene>
    <name evidence="1" type="ordered locus">Dbac_2916</name>
</gene>
<evidence type="ECO:0000313" key="1">
    <source>
        <dbReference type="EMBL" id="ACU90991.1"/>
    </source>
</evidence>
<dbReference type="AlphaFoldDB" id="C7LUS6"/>
<sequence length="317" mass="35359">MNTGPPLTLAFTVFRPETAPFAARSMAGHDLIALEEPRTPGFEEMLADELPIDEYLMLTDFEFPEYASTQCRTLQSLHSAGATILQIHPWMDELVGIHEFFAAGNGPADIPKNGQPWLVYEREREWSAKLLAFYTAAGKKDFDGILSAVNDFAMADAAKIGDMDRHRAAALKDILPAHGTAYVECGAIHHDMVGLMLKALGHGQVRVVHLMEEVCLARYGRRRLIPPGDLLTFRHLLGARRDHDHEALLAARAVVYNRLMEKEETFDSASPYPHMDAEALVLQIVDSLDIEQCRTLFGRIRHMGVHESLALALQNSH</sequence>
<dbReference type="EMBL" id="CP001629">
    <property type="protein sequence ID" value="ACU90991.1"/>
    <property type="molecule type" value="Genomic_DNA"/>
</dbReference>
<proteinExistence type="predicted"/>
<dbReference type="KEGG" id="dba:Dbac_2916"/>
<evidence type="ECO:0000313" key="2">
    <source>
        <dbReference type="Proteomes" id="UP000002216"/>
    </source>
</evidence>
<dbReference type="RefSeq" id="WP_015775080.1">
    <property type="nucleotide sequence ID" value="NC_013173.1"/>
</dbReference>
<dbReference type="Proteomes" id="UP000002216">
    <property type="component" value="Chromosome"/>
</dbReference>
<reference evidence="1 2" key="1">
    <citation type="journal article" date="2009" name="Stand. Genomic Sci.">
        <title>Complete genome sequence of Desulfomicrobium baculatum type strain (X).</title>
        <authorList>
            <person name="Copeland A."/>
            <person name="Spring S."/>
            <person name="Goker M."/>
            <person name="Schneider S."/>
            <person name="Lapidus A."/>
            <person name="Del Rio T.G."/>
            <person name="Tice H."/>
            <person name="Cheng J.F."/>
            <person name="Chen F."/>
            <person name="Nolan M."/>
            <person name="Bruce D."/>
            <person name="Goodwin L."/>
            <person name="Pitluck S."/>
            <person name="Ivanova N."/>
            <person name="Mavrommatis K."/>
            <person name="Ovchinnikova G."/>
            <person name="Pati A."/>
            <person name="Chen A."/>
            <person name="Palaniappan K."/>
            <person name="Land M."/>
            <person name="Hauser L."/>
            <person name="Chang Y.J."/>
            <person name="Jeffries C.C."/>
            <person name="Meincke L."/>
            <person name="Sims D."/>
            <person name="Brettin T."/>
            <person name="Detter J.C."/>
            <person name="Han C."/>
            <person name="Chain P."/>
            <person name="Bristow J."/>
            <person name="Eisen J.A."/>
            <person name="Markowitz V."/>
            <person name="Hugenholtz P."/>
            <person name="Kyrpides N.C."/>
            <person name="Klenk H.P."/>
            <person name="Lucas S."/>
        </authorList>
    </citation>
    <scope>NUCLEOTIDE SEQUENCE [LARGE SCALE GENOMIC DNA]</scope>
    <source>
        <strain evidence="2">DSM 4028 / VKM B-1378 / X</strain>
    </source>
</reference>
<accession>C7LUS6</accession>
<organism evidence="1 2">
    <name type="scientific">Desulfomicrobium baculatum (strain DSM 4028 / VKM B-1378 / X)</name>
    <name type="common">Desulfovibrio baculatus</name>
    <dbReference type="NCBI Taxonomy" id="525897"/>
    <lineage>
        <taxon>Bacteria</taxon>
        <taxon>Pseudomonadati</taxon>
        <taxon>Thermodesulfobacteriota</taxon>
        <taxon>Desulfovibrionia</taxon>
        <taxon>Desulfovibrionales</taxon>
        <taxon>Desulfomicrobiaceae</taxon>
        <taxon>Desulfomicrobium</taxon>
    </lineage>
</organism>
<dbReference type="OrthoDB" id="5501943at2"/>
<name>C7LUS6_DESBD</name>
<dbReference type="eggNOG" id="ENOG5030C51">
    <property type="taxonomic scope" value="Bacteria"/>
</dbReference>
<protein>
    <submittedName>
        <fullName evidence="1">Uncharacterized protein</fullName>
    </submittedName>
</protein>